<dbReference type="Pfam" id="PF02911">
    <property type="entry name" value="Formyl_trans_C"/>
    <property type="match status" value="1"/>
</dbReference>
<reference evidence="3 4" key="1">
    <citation type="submission" date="2017-08" db="EMBL/GenBank/DDBJ databases">
        <title>A Genome Sequence of Oceanimonas doudoroffii ATCC 27123T.</title>
        <authorList>
            <person name="Brennan M.A."/>
            <person name="Maclea K.S."/>
            <person name="Mcclelland W.D."/>
            <person name="Trachtenberg A.M."/>
        </authorList>
    </citation>
    <scope>NUCLEOTIDE SEQUENCE [LARGE SCALE GENOMIC DNA]</scope>
    <source>
        <strain evidence="3 4">ATCC 27123</strain>
    </source>
</reference>
<feature type="domain" description="Formyl transferase C-terminal" evidence="2">
    <location>
        <begin position="191"/>
        <end position="279"/>
    </location>
</feature>
<dbReference type="SUPFAM" id="SSF50486">
    <property type="entry name" value="FMT C-terminal domain-like"/>
    <property type="match status" value="1"/>
</dbReference>
<accession>A0A233RFE3</accession>
<dbReference type="OrthoDB" id="9802815at2"/>
<gene>
    <name evidence="3" type="ORF">B6S08_00820</name>
</gene>
<keyword evidence="4" id="KW-1185">Reference proteome</keyword>
<dbReference type="EMBL" id="NBIM01000001">
    <property type="protein sequence ID" value="OXY82111.1"/>
    <property type="molecule type" value="Genomic_DNA"/>
</dbReference>
<evidence type="ECO:0000313" key="4">
    <source>
        <dbReference type="Proteomes" id="UP000242757"/>
    </source>
</evidence>
<organism evidence="3 4">
    <name type="scientific">Oceanimonas doudoroffii</name>
    <dbReference type="NCBI Taxonomy" id="84158"/>
    <lineage>
        <taxon>Bacteria</taxon>
        <taxon>Pseudomonadati</taxon>
        <taxon>Pseudomonadota</taxon>
        <taxon>Gammaproteobacteria</taxon>
        <taxon>Aeromonadales</taxon>
        <taxon>Aeromonadaceae</taxon>
        <taxon>Oceanimonas</taxon>
    </lineage>
</organism>
<dbReference type="GO" id="GO:0004479">
    <property type="term" value="F:methionyl-tRNA formyltransferase activity"/>
    <property type="evidence" value="ECO:0007669"/>
    <property type="project" value="TreeGrafter"/>
</dbReference>
<dbReference type="GO" id="GO:0005829">
    <property type="term" value="C:cytosol"/>
    <property type="evidence" value="ECO:0007669"/>
    <property type="project" value="TreeGrafter"/>
</dbReference>
<dbReference type="AlphaFoldDB" id="A0A233RFE3"/>
<proteinExistence type="predicted"/>
<dbReference type="PANTHER" id="PTHR11138:SF5">
    <property type="entry name" value="METHIONYL-TRNA FORMYLTRANSFERASE, MITOCHONDRIAL"/>
    <property type="match status" value="1"/>
</dbReference>
<dbReference type="Proteomes" id="UP000242757">
    <property type="component" value="Unassembled WGS sequence"/>
</dbReference>
<dbReference type="InterPro" id="IPR002376">
    <property type="entry name" value="Formyl_transf_N"/>
</dbReference>
<sequence length="291" mass="33455">MMKIGFYIMGFKGLSVLNSFINHFGCKHIAYVVTDEDTSVTNDHYNEILSLCSSSNIQVSKRKNTSSLPDVSYKFAIGWRWLINESDNLIVLHDSLLPRYRGFAPLVNMLVNGEKEIGVTALLANEDYDRGDIIGQKSIKITYPIKISDAINKISYIYSELVIFVFTSLLTGKLKPKQQQESDSTYSIWLDEEDYFINWKWKAEKIKRFVDAVGYPYGRARTKLNTQVLMIDDVEVTEDVQVEDRERHIGKVIFMKNRNPIVICGEGLLELTSIDFSESNLSKVNFRSRFK</sequence>
<comment type="caution">
    <text evidence="3">The sequence shown here is derived from an EMBL/GenBank/DDBJ whole genome shotgun (WGS) entry which is preliminary data.</text>
</comment>
<dbReference type="InterPro" id="IPR005793">
    <property type="entry name" value="Formyl_trans_C"/>
</dbReference>
<dbReference type="PANTHER" id="PTHR11138">
    <property type="entry name" value="METHIONYL-TRNA FORMYLTRANSFERASE"/>
    <property type="match status" value="1"/>
</dbReference>
<feature type="domain" description="Formyl transferase N-terminal" evidence="1">
    <location>
        <begin position="87"/>
        <end position="143"/>
    </location>
</feature>
<evidence type="ECO:0008006" key="5">
    <source>
        <dbReference type="Google" id="ProtNLM"/>
    </source>
</evidence>
<evidence type="ECO:0000259" key="2">
    <source>
        <dbReference type="Pfam" id="PF02911"/>
    </source>
</evidence>
<dbReference type="Gene3D" id="3.40.50.12230">
    <property type="match status" value="1"/>
</dbReference>
<dbReference type="SUPFAM" id="SSF53328">
    <property type="entry name" value="Formyltransferase"/>
    <property type="match status" value="1"/>
</dbReference>
<dbReference type="RefSeq" id="WP_094198890.1">
    <property type="nucleotide sequence ID" value="NZ_NBIM01000001.1"/>
</dbReference>
<dbReference type="Pfam" id="PF00551">
    <property type="entry name" value="Formyl_trans_N"/>
    <property type="match status" value="1"/>
</dbReference>
<dbReference type="InterPro" id="IPR011034">
    <property type="entry name" value="Formyl_transferase-like_C_sf"/>
</dbReference>
<evidence type="ECO:0000259" key="1">
    <source>
        <dbReference type="Pfam" id="PF00551"/>
    </source>
</evidence>
<name>A0A233RFE3_9GAMM</name>
<protein>
    <recommendedName>
        <fullName evidence="5">Methionyl-tRNA formyltransferase</fullName>
    </recommendedName>
</protein>
<dbReference type="InterPro" id="IPR036477">
    <property type="entry name" value="Formyl_transf_N_sf"/>
</dbReference>
<evidence type="ECO:0000313" key="3">
    <source>
        <dbReference type="EMBL" id="OXY82111.1"/>
    </source>
</evidence>